<dbReference type="AlphaFoldDB" id="A0A844GY44"/>
<evidence type="ECO:0000313" key="2">
    <source>
        <dbReference type="Proteomes" id="UP000437131"/>
    </source>
</evidence>
<accession>A0A844GY44</accession>
<gene>
    <name evidence="1" type="ORF">GGC33_08190</name>
</gene>
<organism evidence="1 2">
    <name type="scientific">Cyanobacterium aponinum 0216</name>
    <dbReference type="NCBI Taxonomy" id="2676140"/>
    <lineage>
        <taxon>Bacteria</taxon>
        <taxon>Bacillati</taxon>
        <taxon>Cyanobacteriota</taxon>
        <taxon>Cyanophyceae</taxon>
        <taxon>Oscillatoriophycideae</taxon>
        <taxon>Chroococcales</taxon>
        <taxon>Geminocystaceae</taxon>
        <taxon>Cyanobacterium</taxon>
    </lineage>
</organism>
<sequence length="477" mass="56180">MRITRNSTVNKFSTFVFFPDENNQFFCWQTDLLLKRNIEKIVAEKKKQSCEKIARSFLSSILNKHDKIKQNHLSAYLQETCLWSARIIYERLYLTLKLLTLEECFSSGNLALIQPEKLLKNYQVKYGTKITTYAQTRLNTIIKDTVYRNRQWKLLSDWGLLTKIGIKRAESILTIQGGLKDNKLQECLLAWQCYLDNYQTCGIRKNKVLSEPNSTHLQLMVQQYNLQIKQLNQTQITPDELKQKLKFCIEMARLATNPITVMYEENDHSLIEANSDNYIDDLAIEKESQEIKNIIINSFQNQESINQAILYFIFSLNLTQGEIITIINQSYPDFIKQQYQLSRKINSIKKSIIDEIIKIKNLPKNQTSAKEIKPLISLLDACIQEYIEDDIFTLIDQCYKNLNSEQQKYLEQQYFKETKNSNKNKNSFNHNNEIIIDNVRKKLANKLNIFIPKISMIDNNINMQIQKFCENYFNRIN</sequence>
<protein>
    <submittedName>
        <fullName evidence="1">Uncharacterized protein</fullName>
    </submittedName>
</protein>
<evidence type="ECO:0000313" key="1">
    <source>
        <dbReference type="EMBL" id="MTF38906.1"/>
    </source>
</evidence>
<proteinExistence type="predicted"/>
<dbReference type="Proteomes" id="UP000437131">
    <property type="component" value="Unassembled WGS sequence"/>
</dbReference>
<dbReference type="RefSeq" id="WP_015218962.1">
    <property type="nucleotide sequence ID" value="NZ_WMIA01000008.1"/>
</dbReference>
<reference evidence="1 2" key="1">
    <citation type="submission" date="2019-11" db="EMBL/GenBank/DDBJ databases">
        <title>Isolation of a new High Light Tolerant Cyanobacteria.</title>
        <authorList>
            <person name="Dobson Z."/>
            <person name="Vaughn N."/>
            <person name="Vaughn M."/>
            <person name="Fromme P."/>
            <person name="Mazor Y."/>
        </authorList>
    </citation>
    <scope>NUCLEOTIDE SEQUENCE [LARGE SCALE GENOMIC DNA]</scope>
    <source>
        <strain evidence="1 2">0216</strain>
    </source>
</reference>
<comment type="caution">
    <text evidence="1">The sequence shown here is derived from an EMBL/GenBank/DDBJ whole genome shotgun (WGS) entry which is preliminary data.</text>
</comment>
<name>A0A844GY44_9CHRO</name>
<dbReference type="EMBL" id="WMIA01000008">
    <property type="protein sequence ID" value="MTF38906.1"/>
    <property type="molecule type" value="Genomic_DNA"/>
</dbReference>